<feature type="region of interest" description="Disordered" evidence="12">
    <location>
        <begin position="448"/>
        <end position="476"/>
    </location>
</feature>
<protein>
    <recommendedName>
        <fullName evidence="1">non-specific serine/threonine protein kinase</fullName>
        <ecNumber evidence="1">2.7.11.1</ecNumber>
    </recommendedName>
</protein>
<dbReference type="InterPro" id="IPR000719">
    <property type="entry name" value="Prot_kinase_dom"/>
</dbReference>
<evidence type="ECO:0000256" key="4">
    <source>
        <dbReference type="ARBA" id="ARBA00022741"/>
    </source>
</evidence>
<keyword evidence="2 11" id="KW-0723">Serine/threonine-protein kinase</keyword>
<reference evidence="14" key="2">
    <citation type="submission" date="2017-06" db="EMBL/GenBank/DDBJ databases">
        <title>The pomegranate genome and the genomics of punicalagin biosynthesis.</title>
        <authorList>
            <person name="Xu C."/>
        </authorList>
    </citation>
    <scope>NUCLEOTIDE SEQUENCE [LARGE SCALE GENOMIC DNA]</scope>
    <source>
        <tissue evidence="14">Fresh leaf</tissue>
    </source>
</reference>
<dbReference type="PROSITE" id="PS50011">
    <property type="entry name" value="PROTEIN_KINASE_DOM"/>
    <property type="match status" value="1"/>
</dbReference>
<feature type="domain" description="Protein kinase" evidence="13">
    <location>
        <begin position="159"/>
        <end position="436"/>
    </location>
</feature>
<feature type="region of interest" description="Disordered" evidence="12">
    <location>
        <begin position="77"/>
        <end position="142"/>
    </location>
</feature>
<name>A0A218XUG1_PUNGR</name>
<accession>A0A218XUG1</accession>
<dbReference type="PROSITE" id="PS00108">
    <property type="entry name" value="PROTEIN_KINASE_ST"/>
    <property type="match status" value="1"/>
</dbReference>
<comment type="similarity">
    <text evidence="11">Belongs to the protein kinase superfamily.</text>
</comment>
<keyword evidence="6 10" id="KW-0067">ATP-binding</keyword>
<keyword evidence="3" id="KW-0808">Transferase</keyword>
<evidence type="ECO:0000256" key="9">
    <source>
        <dbReference type="ARBA" id="ARBA00066160"/>
    </source>
</evidence>
<reference evidence="15" key="1">
    <citation type="journal article" date="2017" name="Plant J.">
        <title>The pomegranate (Punica granatum L.) genome and the genomics of punicalagin biosynthesis.</title>
        <authorList>
            <person name="Qin G."/>
            <person name="Xu C."/>
            <person name="Ming R."/>
            <person name="Tang H."/>
            <person name="Guyot R."/>
            <person name="Kramer E.M."/>
            <person name="Hu Y."/>
            <person name="Yi X."/>
            <person name="Qi Y."/>
            <person name="Xu X."/>
            <person name="Gao Z."/>
            <person name="Pan H."/>
            <person name="Jian J."/>
            <person name="Tian Y."/>
            <person name="Yue Z."/>
            <person name="Xu Y."/>
        </authorList>
    </citation>
    <scope>NUCLEOTIDE SEQUENCE [LARGE SCALE GENOMIC DNA]</scope>
    <source>
        <strain evidence="15">cv. Dabenzi</strain>
    </source>
</reference>
<dbReference type="FunFam" id="1.10.510.10:FF:000300">
    <property type="entry name" value="Calmodulin-binding receptor-like cytoplasmic kinase 3"/>
    <property type="match status" value="1"/>
</dbReference>
<dbReference type="Proteomes" id="UP000197138">
    <property type="component" value="Unassembled WGS sequence"/>
</dbReference>
<dbReference type="CDD" id="cd14066">
    <property type="entry name" value="STKc_IRAK"/>
    <property type="match status" value="1"/>
</dbReference>
<keyword evidence="16" id="KW-1185">Reference proteome</keyword>
<dbReference type="Gene3D" id="1.10.510.10">
    <property type="entry name" value="Transferase(Phosphotransferase) domain 1"/>
    <property type="match status" value="1"/>
</dbReference>
<keyword evidence="4 10" id="KW-0547">Nucleotide-binding</keyword>
<feature type="region of interest" description="Disordered" evidence="12">
    <location>
        <begin position="1"/>
        <end position="41"/>
    </location>
</feature>
<evidence type="ECO:0000259" key="13">
    <source>
        <dbReference type="PROSITE" id="PS50011"/>
    </source>
</evidence>
<dbReference type="SUPFAM" id="SSF56112">
    <property type="entry name" value="Protein kinase-like (PK-like)"/>
    <property type="match status" value="1"/>
</dbReference>
<dbReference type="OrthoDB" id="4062651at2759"/>
<organism evidence="14 15">
    <name type="scientific">Punica granatum</name>
    <name type="common">Pomegranate</name>
    <dbReference type="NCBI Taxonomy" id="22663"/>
    <lineage>
        <taxon>Eukaryota</taxon>
        <taxon>Viridiplantae</taxon>
        <taxon>Streptophyta</taxon>
        <taxon>Embryophyta</taxon>
        <taxon>Tracheophyta</taxon>
        <taxon>Spermatophyta</taxon>
        <taxon>Magnoliopsida</taxon>
        <taxon>eudicotyledons</taxon>
        <taxon>Gunneridae</taxon>
        <taxon>Pentapetalae</taxon>
        <taxon>rosids</taxon>
        <taxon>malvids</taxon>
        <taxon>Myrtales</taxon>
        <taxon>Lythraceae</taxon>
        <taxon>Punica</taxon>
    </lineage>
</organism>
<dbReference type="InterPro" id="IPR017441">
    <property type="entry name" value="Protein_kinase_ATP_BS"/>
</dbReference>
<dbReference type="Gene3D" id="3.30.200.20">
    <property type="entry name" value="Phosphorylase Kinase, domain 1"/>
    <property type="match status" value="1"/>
</dbReference>
<dbReference type="GO" id="GO:0004674">
    <property type="term" value="F:protein serine/threonine kinase activity"/>
    <property type="evidence" value="ECO:0007669"/>
    <property type="project" value="UniProtKB-KW"/>
</dbReference>
<evidence type="ECO:0000256" key="10">
    <source>
        <dbReference type="PROSITE-ProRule" id="PRU10141"/>
    </source>
</evidence>
<evidence type="ECO:0000256" key="8">
    <source>
        <dbReference type="ARBA" id="ARBA00048679"/>
    </source>
</evidence>
<feature type="compositionally biased region" description="Low complexity" evidence="12">
    <location>
        <begin position="77"/>
        <end position="88"/>
    </location>
</feature>
<dbReference type="FunFam" id="3.30.200.20:FF:001335">
    <property type="entry name" value="Calmodulin-binding receptor-like cytoplasmic kinase 2"/>
    <property type="match status" value="1"/>
</dbReference>
<dbReference type="PANTHER" id="PTHR47989:SF71">
    <property type="entry name" value="PROTEIN KINASE DOMAIN-CONTAINING PROTEIN"/>
    <property type="match status" value="1"/>
</dbReference>
<evidence type="ECO:0000256" key="3">
    <source>
        <dbReference type="ARBA" id="ARBA00022679"/>
    </source>
</evidence>
<reference evidence="17" key="4">
    <citation type="submission" date="2025-04" db="UniProtKB">
        <authorList>
            <consortium name="RefSeq"/>
        </authorList>
    </citation>
    <scope>IDENTIFICATION</scope>
    <source>
        <tissue evidence="17">Leaf</tissue>
    </source>
</reference>
<dbReference type="Proteomes" id="UP000515151">
    <property type="component" value="Chromosome 4"/>
</dbReference>
<sequence>MYGSRRPSSDVRSTPDRLNYSLSSANSDATSTASRRSRNPVVVAARSVAGAFAGCFAPPEDATSSTQASKFSYKFSAHPAASPNASPSGSERVRRHSGSERVRRLSGSERGRRLSGSERGRGSNPGARAYAPSYDSTQDKDQGNVEFTMEEIFAATRNFSPSFKVGQGGFGTVYKGRLEDGTLVAVKRAKKSVYDKHLGVEFQSEIRTLAQVEHLNLVRFYGYLEHEDERIVVVEYVPNGTLREHLDCMHGKILDLAARLDIAIDVAHAVTYLHMYTDHPIIHRDIKSSNILLTENFRAKVADFGFARLAADAESGATHVSTQVKGTAGYLDPEYLRTYQLTEKSDVYSFGVLLVEMVTGRRPIEPKREIKERITARWAMKKFSEGHATTILDPRLEPARGNNFALEKILELALQCLAPHRRSRPSMRRCGEILWGIRKDYRELSTPDFRSLSSNSQRSASVKQEEASVKPEEQYK</sequence>
<gene>
    <name evidence="17" type="primary">LOC116203628</name>
    <name evidence="14" type="ORF">CDL15_Pgr003603</name>
</gene>
<keyword evidence="5" id="KW-0418">Kinase</keyword>
<dbReference type="InterPro" id="IPR011009">
    <property type="entry name" value="Kinase-like_dom_sf"/>
</dbReference>
<comment type="subunit">
    <text evidence="9">Interacts with calmodulin (CaM) in a Ca(2+)-dependent manner.</text>
</comment>
<dbReference type="GO" id="GO:0005524">
    <property type="term" value="F:ATP binding"/>
    <property type="evidence" value="ECO:0007669"/>
    <property type="project" value="UniProtKB-UniRule"/>
</dbReference>
<evidence type="ECO:0000256" key="2">
    <source>
        <dbReference type="ARBA" id="ARBA00022527"/>
    </source>
</evidence>
<feature type="binding site" evidence="10">
    <location>
        <position position="191"/>
    </location>
    <ligand>
        <name>ATP</name>
        <dbReference type="ChEBI" id="CHEBI:30616"/>
    </ligand>
</feature>
<feature type="compositionally biased region" description="Basic and acidic residues" evidence="12">
    <location>
        <begin position="97"/>
        <end position="121"/>
    </location>
</feature>
<dbReference type="InterPro" id="IPR008271">
    <property type="entry name" value="Ser/Thr_kinase_AS"/>
</dbReference>
<dbReference type="AlphaFoldDB" id="A0A218XUG1"/>
<evidence type="ECO:0000256" key="11">
    <source>
        <dbReference type="RuleBase" id="RU000304"/>
    </source>
</evidence>
<dbReference type="GeneID" id="116203628"/>
<evidence type="ECO:0000256" key="1">
    <source>
        <dbReference type="ARBA" id="ARBA00012513"/>
    </source>
</evidence>
<evidence type="ECO:0000313" key="17">
    <source>
        <dbReference type="RefSeq" id="XP_031391306.1"/>
    </source>
</evidence>
<dbReference type="PANTHER" id="PTHR47989">
    <property type="entry name" value="OS01G0750732 PROTEIN"/>
    <property type="match status" value="1"/>
</dbReference>
<dbReference type="SMART" id="SM00220">
    <property type="entry name" value="S_TKc"/>
    <property type="match status" value="1"/>
</dbReference>
<evidence type="ECO:0000256" key="5">
    <source>
        <dbReference type="ARBA" id="ARBA00022777"/>
    </source>
</evidence>
<dbReference type="EC" id="2.7.11.1" evidence="1"/>
<evidence type="ECO:0000313" key="15">
    <source>
        <dbReference type="Proteomes" id="UP000197138"/>
    </source>
</evidence>
<evidence type="ECO:0000256" key="7">
    <source>
        <dbReference type="ARBA" id="ARBA00047899"/>
    </source>
</evidence>
<feature type="compositionally biased region" description="Low complexity" evidence="12">
    <location>
        <begin position="21"/>
        <end position="34"/>
    </location>
</feature>
<dbReference type="PROSITE" id="PS00107">
    <property type="entry name" value="PROTEIN_KINASE_ATP"/>
    <property type="match status" value="1"/>
</dbReference>
<reference evidence="16" key="3">
    <citation type="journal article" date="2020" name="Plant Biotechnol. J.">
        <title>The pomegranate (Punica granatum L.) draft genome dissects genetic divergence between soft- and hard-seeded cultivars.</title>
        <authorList>
            <person name="Luo X."/>
            <person name="Li H."/>
            <person name="Wu Z."/>
            <person name="Yao W."/>
            <person name="Zhao P."/>
            <person name="Cao D."/>
            <person name="Yu H."/>
            <person name="Li K."/>
            <person name="Poudel K."/>
            <person name="Zhao D."/>
            <person name="Zhang F."/>
            <person name="Xia X."/>
            <person name="Chen L."/>
            <person name="Wang Q."/>
            <person name="Jing D."/>
            <person name="Cao S."/>
        </authorList>
    </citation>
    <scope>NUCLEOTIDE SEQUENCE [LARGE SCALE GENOMIC DNA]</scope>
</reference>
<feature type="compositionally biased region" description="Low complexity" evidence="12">
    <location>
        <begin position="451"/>
        <end position="461"/>
    </location>
</feature>
<comment type="catalytic activity">
    <reaction evidence="7">
        <text>L-threonyl-[protein] + ATP = O-phospho-L-threonyl-[protein] + ADP + H(+)</text>
        <dbReference type="Rhea" id="RHEA:46608"/>
        <dbReference type="Rhea" id="RHEA-COMP:11060"/>
        <dbReference type="Rhea" id="RHEA-COMP:11605"/>
        <dbReference type="ChEBI" id="CHEBI:15378"/>
        <dbReference type="ChEBI" id="CHEBI:30013"/>
        <dbReference type="ChEBI" id="CHEBI:30616"/>
        <dbReference type="ChEBI" id="CHEBI:61977"/>
        <dbReference type="ChEBI" id="CHEBI:456216"/>
        <dbReference type="EC" id="2.7.11.1"/>
    </reaction>
</comment>
<evidence type="ECO:0000256" key="6">
    <source>
        <dbReference type="ARBA" id="ARBA00022840"/>
    </source>
</evidence>
<dbReference type="RefSeq" id="XP_031391306.1">
    <property type="nucleotide sequence ID" value="XM_031535446.1"/>
</dbReference>
<feature type="compositionally biased region" description="Basic and acidic residues" evidence="12">
    <location>
        <begin position="463"/>
        <end position="476"/>
    </location>
</feature>
<dbReference type="Pfam" id="PF00069">
    <property type="entry name" value="Pkinase"/>
    <property type="match status" value="1"/>
</dbReference>
<evidence type="ECO:0000313" key="14">
    <source>
        <dbReference type="EMBL" id="OWM88191.1"/>
    </source>
</evidence>
<proteinExistence type="inferred from homology"/>
<comment type="catalytic activity">
    <reaction evidence="8">
        <text>L-seryl-[protein] + ATP = O-phospho-L-seryl-[protein] + ADP + H(+)</text>
        <dbReference type="Rhea" id="RHEA:17989"/>
        <dbReference type="Rhea" id="RHEA-COMP:9863"/>
        <dbReference type="Rhea" id="RHEA-COMP:11604"/>
        <dbReference type="ChEBI" id="CHEBI:15378"/>
        <dbReference type="ChEBI" id="CHEBI:29999"/>
        <dbReference type="ChEBI" id="CHEBI:30616"/>
        <dbReference type="ChEBI" id="CHEBI:83421"/>
        <dbReference type="ChEBI" id="CHEBI:456216"/>
        <dbReference type="EC" id="2.7.11.1"/>
    </reaction>
</comment>
<dbReference type="EMBL" id="MTKT01000797">
    <property type="protein sequence ID" value="OWM88191.1"/>
    <property type="molecule type" value="Genomic_DNA"/>
</dbReference>
<evidence type="ECO:0000313" key="16">
    <source>
        <dbReference type="Proteomes" id="UP000515151"/>
    </source>
</evidence>
<evidence type="ECO:0000256" key="12">
    <source>
        <dbReference type="SAM" id="MobiDB-lite"/>
    </source>
</evidence>